<keyword evidence="2" id="KW-0285">Flavoprotein</keyword>
<dbReference type="InterPro" id="IPR036188">
    <property type="entry name" value="FAD/NAD-bd_sf"/>
</dbReference>
<dbReference type="Gene3D" id="3.50.50.60">
    <property type="entry name" value="FAD/NAD(P)-binding domain"/>
    <property type="match status" value="1"/>
</dbReference>
<dbReference type="PRINTS" id="PR00420">
    <property type="entry name" value="RNGMNOXGNASE"/>
</dbReference>
<gene>
    <name evidence="6" type="ORF">GCM10009613_43390</name>
</gene>
<evidence type="ECO:0000256" key="1">
    <source>
        <dbReference type="ARBA" id="ARBA00001974"/>
    </source>
</evidence>
<dbReference type="Proteomes" id="UP001501414">
    <property type="component" value="Unassembled WGS sequence"/>
</dbReference>
<dbReference type="PANTHER" id="PTHR43004">
    <property type="entry name" value="TRK SYSTEM POTASSIUM UPTAKE PROTEIN"/>
    <property type="match status" value="1"/>
</dbReference>
<comment type="cofactor">
    <cofactor evidence="1">
        <name>FAD</name>
        <dbReference type="ChEBI" id="CHEBI:57692"/>
    </cofactor>
</comment>
<keyword evidence="7" id="KW-1185">Reference proteome</keyword>
<dbReference type="Pfam" id="PF01494">
    <property type="entry name" value="FAD_binding_3"/>
    <property type="match status" value="1"/>
</dbReference>
<reference evidence="6 7" key="1">
    <citation type="journal article" date="2019" name="Int. J. Syst. Evol. Microbiol.">
        <title>The Global Catalogue of Microorganisms (GCM) 10K type strain sequencing project: providing services to taxonomists for standard genome sequencing and annotation.</title>
        <authorList>
            <consortium name="The Broad Institute Genomics Platform"/>
            <consortium name="The Broad Institute Genome Sequencing Center for Infectious Disease"/>
            <person name="Wu L."/>
            <person name="Ma J."/>
        </authorList>
    </citation>
    <scope>NUCLEOTIDE SEQUENCE [LARGE SCALE GENOMIC DNA]</scope>
    <source>
        <strain evidence="6 7">JCM 11896</strain>
    </source>
</reference>
<proteinExistence type="predicted"/>
<dbReference type="Gene3D" id="3.30.9.10">
    <property type="entry name" value="D-Amino Acid Oxidase, subunit A, domain 2"/>
    <property type="match status" value="1"/>
</dbReference>
<feature type="domain" description="FAD-binding" evidence="5">
    <location>
        <begin position="2"/>
        <end position="354"/>
    </location>
</feature>
<evidence type="ECO:0000259" key="5">
    <source>
        <dbReference type="Pfam" id="PF01494"/>
    </source>
</evidence>
<dbReference type="SUPFAM" id="SSF51905">
    <property type="entry name" value="FAD/NAD(P)-binding domain"/>
    <property type="match status" value="1"/>
</dbReference>
<keyword evidence="3" id="KW-0274">FAD</keyword>
<dbReference type="EMBL" id="BAAAJK010000027">
    <property type="protein sequence ID" value="GAA1394778.1"/>
    <property type="molecule type" value="Genomic_DNA"/>
</dbReference>
<dbReference type="InterPro" id="IPR002938">
    <property type="entry name" value="FAD-bd"/>
</dbReference>
<dbReference type="Gene3D" id="3.40.30.120">
    <property type="match status" value="1"/>
</dbReference>
<feature type="compositionally biased region" description="Low complexity" evidence="4">
    <location>
        <begin position="424"/>
        <end position="456"/>
    </location>
</feature>
<evidence type="ECO:0000256" key="2">
    <source>
        <dbReference type="ARBA" id="ARBA00022630"/>
    </source>
</evidence>
<organism evidence="6 7">
    <name type="scientific">Pseudonocardia kongjuensis</name>
    <dbReference type="NCBI Taxonomy" id="102227"/>
    <lineage>
        <taxon>Bacteria</taxon>
        <taxon>Bacillati</taxon>
        <taxon>Actinomycetota</taxon>
        <taxon>Actinomycetes</taxon>
        <taxon>Pseudonocardiales</taxon>
        <taxon>Pseudonocardiaceae</taxon>
        <taxon>Pseudonocardia</taxon>
    </lineage>
</organism>
<name>A0ABN1Y0T9_9PSEU</name>
<evidence type="ECO:0000313" key="7">
    <source>
        <dbReference type="Proteomes" id="UP001501414"/>
    </source>
</evidence>
<comment type="caution">
    <text evidence="6">The sequence shown here is derived from an EMBL/GenBank/DDBJ whole genome shotgun (WGS) entry which is preliminary data.</text>
</comment>
<dbReference type="InterPro" id="IPR050641">
    <property type="entry name" value="RIFMO-like"/>
</dbReference>
<feature type="region of interest" description="Disordered" evidence="4">
    <location>
        <begin position="409"/>
        <end position="462"/>
    </location>
</feature>
<evidence type="ECO:0000256" key="3">
    <source>
        <dbReference type="ARBA" id="ARBA00022827"/>
    </source>
</evidence>
<accession>A0ABN1Y0T9</accession>
<sequence length="571" mass="60908">MVVGAGPVGMTLALDLGSRGVPVVVLEQSLHTTGNPRCNTTNARSMEYFRRLGIADRIRRAGLPGDHPTDAVYTTSIHGHELTRFRFSSSDEVFAGTAPEAADWPTPELQHRISQIYLEPILADELARLPSVRVQRGIRVTGCTQDADGVTVHGTDTTTGEPVVRTGAYVIGCDGGASTVRRAMGARFEGDPRVGDRRMSIHFRSTELTMPGPRPGWWYWWHGEHHRGAFMQLDGRSEYVCHARVPDGQDLDTADPELALREAIGRDVEHEVLGVVRWTPRRLIADTFRTGRMLLAGDAAHIWVNLGGFGMNAGIADAIGLGWRLAALHHGWGSPALLDHYDLERRSVGTATSRAAASIGNYIEDALADPVLRTDTPAGAALRARTGARLQEIDRQQWYSTGIQLGTRYTGSPGIADDDHPGTDTDTGGPAAAAGDPTRNTGTTASTGADGTGRTAPGAMGSYLPGVEPGARLPHHRLADGGVVFDRLGPDLTLLRIGPDAPAGHGLVDAAAELGVPLTVVTLPAEAARSYSRPLVLVRPDMHVAWSGSAGPDRPAALLARLCAREQPVRA</sequence>
<dbReference type="Pfam" id="PF21274">
    <property type="entry name" value="Rng_hyd_C"/>
    <property type="match status" value="1"/>
</dbReference>
<protein>
    <submittedName>
        <fullName evidence="6">FAD-dependent oxidoreductase</fullName>
    </submittedName>
</protein>
<dbReference type="PANTHER" id="PTHR43004:SF19">
    <property type="entry name" value="BINDING MONOOXYGENASE, PUTATIVE (JCVI)-RELATED"/>
    <property type="match status" value="1"/>
</dbReference>
<evidence type="ECO:0000256" key="4">
    <source>
        <dbReference type="SAM" id="MobiDB-lite"/>
    </source>
</evidence>
<evidence type="ECO:0000313" key="6">
    <source>
        <dbReference type="EMBL" id="GAA1394778.1"/>
    </source>
</evidence>